<reference evidence="3" key="1">
    <citation type="submission" date="2019-10" db="EMBL/GenBank/DDBJ databases">
        <authorList>
            <person name="Paulsen S."/>
        </authorList>
    </citation>
    <scope>NUCLEOTIDE SEQUENCE</scope>
    <source>
        <strain evidence="3">LMG 19692</strain>
    </source>
</reference>
<feature type="coiled-coil region" evidence="1">
    <location>
        <begin position="125"/>
        <end position="187"/>
    </location>
</feature>
<gene>
    <name evidence="3" type="ORF">F9Y85_11710</name>
    <name evidence="4" type="ORF">R5H13_18640</name>
</gene>
<accession>A0A8I2HAK5</accession>
<name>A0A8I2HAK5_9GAMM</name>
<evidence type="ECO:0000313" key="6">
    <source>
        <dbReference type="Proteomes" id="UP001304419"/>
    </source>
</evidence>
<dbReference type="AlphaFoldDB" id="A0A8I2HAK5"/>
<organism evidence="3 5">
    <name type="scientific">Pseudoalteromonas maricaloris</name>
    <dbReference type="NCBI Taxonomy" id="184924"/>
    <lineage>
        <taxon>Bacteria</taxon>
        <taxon>Pseudomonadati</taxon>
        <taxon>Pseudomonadota</taxon>
        <taxon>Gammaproteobacteria</taxon>
        <taxon>Alteromonadales</taxon>
        <taxon>Pseudoalteromonadaceae</taxon>
        <taxon>Pseudoalteromonas</taxon>
    </lineage>
</organism>
<keyword evidence="1" id="KW-0175">Coiled coil</keyword>
<evidence type="ECO:0000313" key="3">
    <source>
        <dbReference type="EMBL" id="NLR21975.1"/>
    </source>
</evidence>
<evidence type="ECO:0000259" key="2">
    <source>
        <dbReference type="Pfam" id="PF11740"/>
    </source>
</evidence>
<dbReference type="GO" id="GO:0003677">
    <property type="term" value="F:DNA binding"/>
    <property type="evidence" value="ECO:0007669"/>
    <property type="project" value="UniProtKB-KW"/>
</dbReference>
<evidence type="ECO:0000256" key="1">
    <source>
        <dbReference type="SAM" id="Coils"/>
    </source>
</evidence>
<protein>
    <submittedName>
        <fullName evidence="4">DNA-binding protein</fullName>
    </submittedName>
</protein>
<evidence type="ECO:0000313" key="5">
    <source>
        <dbReference type="Proteomes" id="UP000646877"/>
    </source>
</evidence>
<proteinExistence type="predicted"/>
<feature type="domain" description="KfrA N-terminal DNA-binding" evidence="2">
    <location>
        <begin position="9"/>
        <end position="135"/>
    </location>
</feature>
<dbReference type="Gene3D" id="1.20.5.340">
    <property type="match status" value="1"/>
</dbReference>
<dbReference type="Proteomes" id="UP001304419">
    <property type="component" value="Chromosome 1"/>
</dbReference>
<dbReference type="Proteomes" id="UP000646877">
    <property type="component" value="Unassembled WGS sequence"/>
</dbReference>
<evidence type="ECO:0000313" key="4">
    <source>
        <dbReference type="EMBL" id="WOX28608.1"/>
    </source>
</evidence>
<dbReference type="EMBL" id="CP137578">
    <property type="protein sequence ID" value="WOX28608.1"/>
    <property type="molecule type" value="Genomic_DNA"/>
</dbReference>
<dbReference type="EMBL" id="WEIA01000006">
    <property type="protein sequence ID" value="NLR21975.1"/>
    <property type="molecule type" value="Genomic_DNA"/>
</dbReference>
<keyword evidence="4" id="KW-0238">DNA-binding</keyword>
<reference evidence="4 6" key="2">
    <citation type="submission" date="2023-10" db="EMBL/GenBank/DDBJ databases">
        <title>To unveil natural product biosynthetic capacity in Pseudoalteromonas.</title>
        <authorList>
            <person name="Wang J."/>
        </authorList>
    </citation>
    <scope>NUCLEOTIDE SEQUENCE [LARGE SCALE GENOMIC DNA]</scope>
    <source>
        <strain evidence="4 6">DSM 15914</strain>
    </source>
</reference>
<dbReference type="Pfam" id="PF11740">
    <property type="entry name" value="KfrA_N"/>
    <property type="match status" value="1"/>
</dbReference>
<dbReference type="RefSeq" id="WP_013464208.1">
    <property type="nucleotide sequence ID" value="NZ_CBCSDF010000013.1"/>
</dbReference>
<sequence>MGRVAEYSEEQIITAGNYIESIGKHVTAFSIREKLGGGSPERIKGVWEQHIQKLQNESATNYEEDKIELPAEIQDSLDKNLKTSAKQIESIAKESFKVAMEVAESRVKSVIEKHEGKIAEYELSEKEAFQALNQSDNEIQSLESQIATLKQHNNQLVAKNSNLAGQLESLKERIKQLELKETDYTKLVHENGELKGQLKILAPN</sequence>
<dbReference type="InterPro" id="IPR021104">
    <property type="entry name" value="KfrA_DNA-bd_N"/>
</dbReference>
<keyword evidence="6" id="KW-1185">Reference proteome</keyword>